<dbReference type="Pfam" id="PF03793">
    <property type="entry name" value="PASTA"/>
    <property type="match status" value="1"/>
</dbReference>
<evidence type="ECO:0000313" key="7">
    <source>
        <dbReference type="Proteomes" id="UP000002710"/>
    </source>
</evidence>
<proteinExistence type="predicted"/>
<sequence length="675" mass="73065">MLKSRTAANKKLKRQPKAVPASPPKDRSGIRLVSVAAVFALLWAGLWARAWYVQLIDGPRLAAMASRQHHATELVTGQRGDILDRNGLVLARSADFKSVFVRPVEVADRREAARMLANALGRTYAEMLTKVSRRSSFVWVAREVDDKAAARIRRAGVPGVYLTTEYSRLYPYRQLAGRLLGFVGTDDKGLEGLELAFDEYLTGQSTRQVVQRDAAGRRLYMDGAGFAEGLKGKTLRLTLDAQIQFFAEDALAAAVRRYEGAWGGCLVVDVPTGDILAWAEYPPFNPNAYKGYAPSMWRNRLAMDALEPGSTVKPFLIAAAMEDGLVQPDSLFFCENGRWKLHDVTIRDTKRHQWLTVDKVLRYSSNIGMAKIGLEMGAARYYDYLDRLGFGRRPDVPLPGEGRGIIRSPGEWREVDLAAASFGQGFAVTGAQLAKAYLALANGGVTRPLRLVDDGGQNQPRGERIFSEQTSAAVLAMLREVVEGDGTGRHADIAGLDVGGKTGTAQKASRSGSGYGDEYVASFVGLVPALNPRHIVVVTVDNPRKSHYGSVVAAPVFKSVVSRTWAYLGLLPESPADAGGLASADAPEVSGRVMPVAGSFGRPSAVVAAADDLTVVPDVVGRSLRSAVEVFARKGLIPEIKGHGGTVVRQQPAAGSPWPDNITESQYVLWVMEQS</sequence>
<dbReference type="GO" id="GO:0005886">
    <property type="term" value="C:plasma membrane"/>
    <property type="evidence" value="ECO:0007669"/>
    <property type="project" value="TreeGrafter"/>
</dbReference>
<keyword evidence="6" id="KW-0808">Transferase</keyword>
<keyword evidence="2" id="KW-0645">Protease</keyword>
<keyword evidence="2" id="KW-0121">Carboxypeptidase</keyword>
<evidence type="ECO:0000259" key="5">
    <source>
        <dbReference type="PROSITE" id="PS51178"/>
    </source>
</evidence>
<dbReference type="SUPFAM" id="SSF56601">
    <property type="entry name" value="beta-lactamase/transpeptidase-like"/>
    <property type="match status" value="1"/>
</dbReference>
<dbReference type="KEGG" id="dde:Dde_1036"/>
<dbReference type="InterPro" id="IPR001460">
    <property type="entry name" value="PCN-bd_Tpept"/>
</dbReference>
<name>Q313Q9_OLEA2</name>
<reference evidence="6 7" key="1">
    <citation type="journal article" date="2011" name="J. Bacteriol.">
        <title>Complete genome sequence and updated annotation of Desulfovibrio alaskensis G20.</title>
        <authorList>
            <person name="Hauser L.J."/>
            <person name="Land M.L."/>
            <person name="Brown S.D."/>
            <person name="Larimer F."/>
            <person name="Keller K.L."/>
            <person name="Rapp-Giles B.J."/>
            <person name="Price M.N."/>
            <person name="Lin M."/>
            <person name="Bruce D.C."/>
            <person name="Detter J.C."/>
            <person name="Tapia R."/>
            <person name="Han C.S."/>
            <person name="Goodwin L.A."/>
            <person name="Cheng J.F."/>
            <person name="Pitluck S."/>
            <person name="Copeland A."/>
            <person name="Lucas S."/>
            <person name="Nolan M."/>
            <person name="Lapidus A.L."/>
            <person name="Palumbo A.V."/>
            <person name="Wall J.D."/>
        </authorList>
    </citation>
    <scope>NUCLEOTIDE SEQUENCE [LARGE SCALE GENOMIC DNA]</scope>
    <source>
        <strain evidence="7">ATCC BAA 1058 / DSM 17464 / G20</strain>
    </source>
</reference>
<dbReference type="EC" id="2.4.1.129" evidence="6"/>
<dbReference type="PANTHER" id="PTHR30627">
    <property type="entry name" value="PEPTIDOGLYCAN D,D-TRANSPEPTIDASE"/>
    <property type="match status" value="1"/>
</dbReference>
<dbReference type="SUPFAM" id="SSF56519">
    <property type="entry name" value="Penicillin binding protein dimerisation domain"/>
    <property type="match status" value="1"/>
</dbReference>
<keyword evidence="7" id="KW-1185">Reference proteome</keyword>
<dbReference type="Gene3D" id="1.10.150.770">
    <property type="match status" value="1"/>
</dbReference>
<gene>
    <name evidence="6" type="ordered locus">Dde_1036</name>
</gene>
<protein>
    <submittedName>
        <fullName evidence="6">Peptidoglycan glycosyltransferase</fullName>
        <ecNumber evidence="6">2.4.1.129</ecNumber>
    </submittedName>
</protein>
<dbReference type="STRING" id="207559.Dde_1036"/>
<dbReference type="GO" id="GO:0004180">
    <property type="term" value="F:carboxypeptidase activity"/>
    <property type="evidence" value="ECO:0007669"/>
    <property type="project" value="UniProtKB-KW"/>
</dbReference>
<feature type="region of interest" description="Disordered" evidence="4">
    <location>
        <begin position="1"/>
        <end position="26"/>
    </location>
</feature>
<evidence type="ECO:0000256" key="3">
    <source>
        <dbReference type="ARBA" id="ARBA00023136"/>
    </source>
</evidence>
<dbReference type="RefSeq" id="WP_011367074.1">
    <property type="nucleotide sequence ID" value="NC_007519.1"/>
</dbReference>
<organism evidence="6 7">
    <name type="scientific">Oleidesulfovibrio alaskensis (strain ATCC BAA-1058 / DSM 17464 / G20)</name>
    <name type="common">Desulfovibrio alaskensis</name>
    <dbReference type="NCBI Taxonomy" id="207559"/>
    <lineage>
        <taxon>Bacteria</taxon>
        <taxon>Pseudomonadati</taxon>
        <taxon>Thermodesulfobacteriota</taxon>
        <taxon>Desulfovibrionia</taxon>
        <taxon>Desulfovibrionales</taxon>
        <taxon>Desulfovibrionaceae</taxon>
        <taxon>Oleidesulfovibrio</taxon>
    </lineage>
</organism>
<evidence type="ECO:0000313" key="6">
    <source>
        <dbReference type="EMBL" id="ABB37837.1"/>
    </source>
</evidence>
<dbReference type="eggNOG" id="COG0768">
    <property type="taxonomic scope" value="Bacteria"/>
</dbReference>
<evidence type="ECO:0000256" key="1">
    <source>
        <dbReference type="ARBA" id="ARBA00004370"/>
    </source>
</evidence>
<dbReference type="AlphaFoldDB" id="Q313Q9"/>
<comment type="subcellular location">
    <subcellularLocation>
        <location evidence="1">Membrane</location>
    </subcellularLocation>
</comment>
<evidence type="ECO:0000256" key="4">
    <source>
        <dbReference type="SAM" id="MobiDB-lite"/>
    </source>
</evidence>
<dbReference type="PANTHER" id="PTHR30627:SF1">
    <property type="entry name" value="PEPTIDOGLYCAN D,D-TRANSPEPTIDASE FTSI"/>
    <property type="match status" value="1"/>
</dbReference>
<keyword evidence="6" id="KW-0328">Glycosyltransferase</keyword>
<dbReference type="InterPro" id="IPR050515">
    <property type="entry name" value="Beta-lactam/transpept"/>
</dbReference>
<dbReference type="GO" id="GO:0008658">
    <property type="term" value="F:penicillin binding"/>
    <property type="evidence" value="ECO:0007669"/>
    <property type="project" value="InterPro"/>
</dbReference>
<keyword evidence="3" id="KW-0472">Membrane</keyword>
<dbReference type="HOGENOM" id="CLU_009289_6_4_7"/>
<dbReference type="Gene3D" id="3.90.1310.10">
    <property type="entry name" value="Penicillin-binding protein 2a (Domain 2)"/>
    <property type="match status" value="1"/>
</dbReference>
<dbReference type="Pfam" id="PF00905">
    <property type="entry name" value="Transpeptidase"/>
    <property type="match status" value="1"/>
</dbReference>
<dbReference type="Gene3D" id="3.40.710.10">
    <property type="entry name" value="DD-peptidase/beta-lactamase superfamily"/>
    <property type="match status" value="1"/>
</dbReference>
<dbReference type="Proteomes" id="UP000002710">
    <property type="component" value="Chromosome"/>
</dbReference>
<dbReference type="GO" id="GO:0071555">
    <property type="term" value="P:cell wall organization"/>
    <property type="evidence" value="ECO:0007669"/>
    <property type="project" value="TreeGrafter"/>
</dbReference>
<dbReference type="Pfam" id="PF03717">
    <property type="entry name" value="PBP_dimer"/>
    <property type="match status" value="1"/>
</dbReference>
<feature type="domain" description="PASTA" evidence="5">
    <location>
        <begin position="614"/>
        <end position="673"/>
    </location>
</feature>
<dbReference type="InterPro" id="IPR012338">
    <property type="entry name" value="Beta-lactam/transpept-like"/>
</dbReference>
<dbReference type="InterPro" id="IPR005543">
    <property type="entry name" value="PASTA_dom"/>
</dbReference>
<dbReference type="SMART" id="SM00740">
    <property type="entry name" value="PASTA"/>
    <property type="match status" value="1"/>
</dbReference>
<dbReference type="PROSITE" id="PS51178">
    <property type="entry name" value="PASTA"/>
    <property type="match status" value="1"/>
</dbReference>
<keyword evidence="2" id="KW-0378">Hydrolase</keyword>
<accession>Q313Q9</accession>
<dbReference type="Gene3D" id="3.30.450.330">
    <property type="match status" value="1"/>
</dbReference>
<evidence type="ECO:0000256" key="2">
    <source>
        <dbReference type="ARBA" id="ARBA00022645"/>
    </source>
</evidence>
<dbReference type="SUPFAM" id="SSF54184">
    <property type="entry name" value="Penicillin-binding protein 2x (pbp-2x), c-terminal domain"/>
    <property type="match status" value="1"/>
</dbReference>
<dbReference type="EMBL" id="CP000112">
    <property type="protein sequence ID" value="ABB37837.1"/>
    <property type="molecule type" value="Genomic_DNA"/>
</dbReference>
<dbReference type="InterPro" id="IPR036138">
    <property type="entry name" value="PBP_dimer_sf"/>
</dbReference>
<dbReference type="GO" id="GO:0016757">
    <property type="term" value="F:glycosyltransferase activity"/>
    <property type="evidence" value="ECO:0007669"/>
    <property type="project" value="UniProtKB-KW"/>
</dbReference>
<dbReference type="InterPro" id="IPR005311">
    <property type="entry name" value="PBP_dimer"/>
</dbReference>